<dbReference type="Proteomes" id="UP000286687">
    <property type="component" value="Unassembled WGS sequence"/>
</dbReference>
<name>A0A437SRK1_BACTU</name>
<gene>
    <name evidence="1" type="ORF">BM74_01230</name>
</gene>
<accession>A0A437SRK1</accession>
<reference evidence="1 2" key="1">
    <citation type="submission" date="2018-01" db="EMBL/GenBank/DDBJ databases">
        <title>Complete genome sequence of G25-42.</title>
        <authorList>
            <person name="Zheng Z."/>
            <person name="Sun M."/>
        </authorList>
    </citation>
    <scope>NUCLEOTIDE SEQUENCE [LARGE SCALE GENOMIC DNA]</scope>
    <source>
        <strain evidence="1 2">G25-42</strain>
    </source>
</reference>
<comment type="caution">
    <text evidence="1">The sequence shown here is derived from an EMBL/GenBank/DDBJ whole genome shotgun (WGS) entry which is preliminary data.</text>
</comment>
<dbReference type="EMBL" id="LDER01000031">
    <property type="protein sequence ID" value="RVU65920.1"/>
    <property type="molecule type" value="Genomic_DNA"/>
</dbReference>
<protein>
    <submittedName>
        <fullName evidence="1">Uncharacterized protein</fullName>
    </submittedName>
</protein>
<proteinExistence type="predicted"/>
<sequence length="37" mass="4367">MKGYCSGKLRIVWDIKNVQKIKLKLESAVDVHSYFLR</sequence>
<evidence type="ECO:0000313" key="2">
    <source>
        <dbReference type="Proteomes" id="UP000286687"/>
    </source>
</evidence>
<evidence type="ECO:0000313" key="1">
    <source>
        <dbReference type="EMBL" id="RVU65920.1"/>
    </source>
</evidence>
<organism evidence="1 2">
    <name type="scientific">Bacillus thuringiensis</name>
    <dbReference type="NCBI Taxonomy" id="1428"/>
    <lineage>
        <taxon>Bacteria</taxon>
        <taxon>Bacillati</taxon>
        <taxon>Bacillota</taxon>
        <taxon>Bacilli</taxon>
        <taxon>Bacillales</taxon>
        <taxon>Bacillaceae</taxon>
        <taxon>Bacillus</taxon>
        <taxon>Bacillus cereus group</taxon>
    </lineage>
</organism>
<dbReference type="AlphaFoldDB" id="A0A437SRK1"/>